<reference evidence="1" key="1">
    <citation type="submission" date="2022-09" db="EMBL/GenBank/DDBJ databases">
        <title>Interaction between co-microsymbionts with complementary sets of symbiotic genes in legume-rhizobium systems.</title>
        <authorList>
            <person name="Safronova V."/>
            <person name="Sazanova A."/>
            <person name="Afonin A."/>
            <person name="Chirak E."/>
        </authorList>
    </citation>
    <scope>NUCLEOTIDE SEQUENCE</scope>
    <source>
        <strain evidence="1">A18/3m</strain>
    </source>
</reference>
<proteinExistence type="predicted"/>
<name>A0ACD4CVR9_9HYPH</name>
<keyword evidence="1" id="KW-0547">Nucleotide-binding</keyword>
<sequence length="353" mass="39156">MSHIILKDVCKSFGAVEVCKNINLSIDKGEFITLLGSSGCGKTTTLNMVAGLEDCSSGDILLDGKRINELSPVQRDAAMVFQNYALYPHMTVAQNIGFTLKMRGLDRSEIDRRVAVVAEALELGHVLQRLPGQLSGGQQQRVAIGRAIVREPRLFLFDEPFSNLDASLRVKTRAEIKQLHERLGVTSIFVTHDQEEALSISDRIAVMYQGRVEQFGSPDEIYLQPRTRYVATFIGNPQIELMPAELRVSDDASILAINDVELRLERRDLPKGTRSVEVGLRPEHVVLGDFERKAEVLFVQPVGPSTHVALRWAGGRLTASVPGFIRLNPGSQIGFDINLSHLFLFDQKTGLRV</sequence>
<geneLocation type="plasmid" evidence="1 2">
    <name>p_unnamed3</name>
</geneLocation>
<accession>A0ACD4CVR9</accession>
<protein>
    <submittedName>
        <fullName evidence="1">ATP-binding cassette domain-containing protein</fullName>
    </submittedName>
</protein>
<dbReference type="Proteomes" id="UP001061991">
    <property type="component" value="Plasmid p_unnamed3"/>
</dbReference>
<gene>
    <name evidence="1" type="ORF">N8E88_02285</name>
</gene>
<dbReference type="EMBL" id="CP104970">
    <property type="protein sequence ID" value="UXN57661.1"/>
    <property type="molecule type" value="Genomic_DNA"/>
</dbReference>
<keyword evidence="1" id="KW-0614">Plasmid</keyword>
<organism evidence="1 2">
    <name type="scientific">Phyllobacterium zundukense</name>
    <dbReference type="NCBI Taxonomy" id="1867719"/>
    <lineage>
        <taxon>Bacteria</taxon>
        <taxon>Pseudomonadati</taxon>
        <taxon>Pseudomonadota</taxon>
        <taxon>Alphaproteobacteria</taxon>
        <taxon>Hyphomicrobiales</taxon>
        <taxon>Phyllobacteriaceae</taxon>
        <taxon>Phyllobacterium</taxon>
    </lineage>
</organism>
<evidence type="ECO:0000313" key="2">
    <source>
        <dbReference type="Proteomes" id="UP001061991"/>
    </source>
</evidence>
<keyword evidence="2" id="KW-1185">Reference proteome</keyword>
<keyword evidence="1" id="KW-0067">ATP-binding</keyword>
<evidence type="ECO:0000313" key="1">
    <source>
        <dbReference type="EMBL" id="UXN57661.1"/>
    </source>
</evidence>